<dbReference type="PROSITE" id="PS50067">
    <property type="entry name" value="KINESIN_MOTOR_2"/>
    <property type="match status" value="2"/>
</dbReference>
<sequence>MSLFRPLLMLRNKAASSGNFSSHLLRRNNHACLMTKKHPSQSPWKIQRRSLMEAAAGGFEAGKVSDIVYLYPFLRSTAALWAYTLMFSGGLGWKLMGVGGALPSFHPIGDYKLASLFGKDSYFLSMLSSVLEALKMVARAIYLSILFTPVIAMPLFANYFGSQYRKTWLHFVYVALEKAGPAFIKWGQWASTRRDLFPADLCNELSKLLTITALEHSFDYTKQTVEKAFGRNLLDIFVDFEEAPVGSGHLTQVHRATLRCDNPGKEKKNHVVAVKIRHPGVSESLERDLSIVRFFAKILRSIFPNTKFKWSRFDETLQQFAVFMESQVDLSRKAVLMSHFYHRFDICKGLASPEPLYPLVHPDVLVETFEEGESLARYIQGNSNLEPSFKDRDTIVGDGTRVLLKMFAGNKFLGADISPRNILFRVDKEWPRFIILDVGMTSIFPRSYFRTVVDVIQAVGKRDGRSAAEGTLKLSMKQECPCPHAFIEDVKESFTTWDSTKELACPSEFLQRLFEKAQNYDVNIDDSAFSVMELFLVLEGWQQIVCIQSMNRAIPIMQSMYSREPIYRGVTENRNERGQREQTETCSPNPHSLKHKLSPSPSSSSSRKQKSFKENAPPPSSDFNTLHDIGKPPLSGGKISKSPLLPPRPPSSNNNNNNPLKRKLNMGTVLEHSVAGSSDSGVKVIVRMRPLNKNEEEGEMIVQKVSSDSLSILNQTFTFDSVADADSSQQEIFQLVGVPLVENCLAGFNSSIFAYGQDEVKHIDKQLKYQCRCSFLEIYNEQITDLLDPTQRNLLIREDVKSGVYVENLTEEIVCTMEDVTQILIKCASDGLSSMRISRINLVDLAGSERQKLTGAAGERLKEAGNINRSLSQLGYNFFSIVFCFITKL</sequence>
<dbReference type="InterPro" id="IPR027417">
    <property type="entry name" value="P-loop_NTPase"/>
</dbReference>
<protein>
    <recommendedName>
        <fullName evidence="5">Kinesin-like protein</fullName>
    </recommendedName>
</protein>
<dbReference type="Proteomes" id="UP000631114">
    <property type="component" value="Unassembled WGS sequence"/>
</dbReference>
<feature type="region of interest" description="Disordered" evidence="6">
    <location>
        <begin position="573"/>
        <end position="662"/>
    </location>
</feature>
<dbReference type="EMBL" id="JADFTS010000002">
    <property type="protein sequence ID" value="KAF9618894.1"/>
    <property type="molecule type" value="Genomic_DNA"/>
</dbReference>
<dbReference type="SMART" id="SM00129">
    <property type="entry name" value="KISc"/>
    <property type="match status" value="1"/>
</dbReference>
<keyword evidence="5" id="KW-0493">Microtubule</keyword>
<dbReference type="GO" id="GO:0005524">
    <property type="term" value="F:ATP binding"/>
    <property type="evidence" value="ECO:0007669"/>
    <property type="project" value="UniProtKB-KW"/>
</dbReference>
<reference evidence="9 10" key="1">
    <citation type="submission" date="2020-10" db="EMBL/GenBank/DDBJ databases">
        <title>The Coptis chinensis genome and diversification of protoberbering-type alkaloids.</title>
        <authorList>
            <person name="Wang B."/>
            <person name="Shu S."/>
            <person name="Song C."/>
            <person name="Liu Y."/>
        </authorList>
    </citation>
    <scope>NUCLEOTIDE SEQUENCE [LARGE SCALE GENOMIC DNA]</scope>
    <source>
        <strain evidence="9">HL-2020</strain>
        <tissue evidence="9">Leaf</tissue>
    </source>
</reference>
<keyword evidence="7" id="KW-1133">Transmembrane helix</keyword>
<dbReference type="Gene3D" id="3.40.850.10">
    <property type="entry name" value="Kinesin motor domain"/>
    <property type="match status" value="3"/>
</dbReference>
<evidence type="ECO:0000313" key="10">
    <source>
        <dbReference type="Proteomes" id="UP000631114"/>
    </source>
</evidence>
<gene>
    <name evidence="9" type="ORF">IFM89_002889</name>
</gene>
<evidence type="ECO:0000256" key="4">
    <source>
        <dbReference type="PROSITE-ProRule" id="PRU00283"/>
    </source>
</evidence>
<comment type="caution">
    <text evidence="4">Lacks conserved residue(s) required for the propagation of feature annotation.</text>
</comment>
<dbReference type="Pfam" id="PF03109">
    <property type="entry name" value="ABC1"/>
    <property type="match status" value="1"/>
</dbReference>
<evidence type="ECO:0000256" key="6">
    <source>
        <dbReference type="SAM" id="MobiDB-lite"/>
    </source>
</evidence>
<keyword evidence="7" id="KW-0472">Membrane</keyword>
<dbReference type="GO" id="GO:0003777">
    <property type="term" value="F:microtubule motor activity"/>
    <property type="evidence" value="ECO:0007669"/>
    <property type="project" value="InterPro"/>
</dbReference>
<dbReference type="PANTHER" id="PTHR45890">
    <property type="entry name" value="AARF DOMAIN CONTAINING KINASE 2 (PREDICTED)"/>
    <property type="match status" value="1"/>
</dbReference>
<evidence type="ECO:0000256" key="2">
    <source>
        <dbReference type="ARBA" id="ARBA00022840"/>
    </source>
</evidence>
<feature type="domain" description="Kinesin motor" evidence="8">
    <location>
        <begin position="681"/>
        <end position="757"/>
    </location>
</feature>
<feature type="transmembrane region" description="Helical" evidence="7">
    <location>
        <begin position="73"/>
        <end position="93"/>
    </location>
</feature>
<dbReference type="PROSITE" id="PS00411">
    <property type="entry name" value="KINESIN_MOTOR_1"/>
    <property type="match status" value="1"/>
</dbReference>
<evidence type="ECO:0000259" key="8">
    <source>
        <dbReference type="PROSITE" id="PS50067"/>
    </source>
</evidence>
<keyword evidence="3 5" id="KW-0505">Motor protein</keyword>
<dbReference type="SUPFAM" id="SSF56112">
    <property type="entry name" value="Protein kinase-like (PK-like)"/>
    <property type="match status" value="1"/>
</dbReference>
<dbReference type="GO" id="GO:0007018">
    <property type="term" value="P:microtubule-based movement"/>
    <property type="evidence" value="ECO:0007669"/>
    <property type="project" value="InterPro"/>
</dbReference>
<dbReference type="Pfam" id="PF00225">
    <property type="entry name" value="Kinesin"/>
    <property type="match status" value="3"/>
</dbReference>
<proteinExistence type="inferred from homology"/>
<organism evidence="9 10">
    <name type="scientific">Coptis chinensis</name>
    <dbReference type="NCBI Taxonomy" id="261450"/>
    <lineage>
        <taxon>Eukaryota</taxon>
        <taxon>Viridiplantae</taxon>
        <taxon>Streptophyta</taxon>
        <taxon>Embryophyta</taxon>
        <taxon>Tracheophyta</taxon>
        <taxon>Spermatophyta</taxon>
        <taxon>Magnoliopsida</taxon>
        <taxon>Ranunculales</taxon>
        <taxon>Ranunculaceae</taxon>
        <taxon>Coptidoideae</taxon>
        <taxon>Coptis</taxon>
    </lineage>
</organism>
<feature type="transmembrane region" description="Helical" evidence="7">
    <location>
        <begin position="141"/>
        <end position="161"/>
    </location>
</feature>
<keyword evidence="2 5" id="KW-0067">ATP-binding</keyword>
<name>A0A835M9M2_9MAGN</name>
<dbReference type="InterPro" id="IPR019821">
    <property type="entry name" value="Kinesin_motor_CS"/>
</dbReference>
<dbReference type="InterPro" id="IPR036961">
    <property type="entry name" value="Kinesin_motor_dom_sf"/>
</dbReference>
<dbReference type="InterPro" id="IPR001752">
    <property type="entry name" value="Kinesin_motor_dom"/>
</dbReference>
<keyword evidence="10" id="KW-1185">Reference proteome</keyword>
<keyword evidence="7" id="KW-0812">Transmembrane</keyword>
<dbReference type="InterPro" id="IPR004147">
    <property type="entry name" value="ABC1_dom"/>
</dbReference>
<feature type="compositionally biased region" description="Basic and acidic residues" evidence="6">
    <location>
        <begin position="573"/>
        <end position="583"/>
    </location>
</feature>
<evidence type="ECO:0000256" key="3">
    <source>
        <dbReference type="ARBA" id="ARBA00023175"/>
    </source>
</evidence>
<dbReference type="PANTHER" id="PTHR45890:SF1">
    <property type="entry name" value="AARF DOMAIN CONTAINING KINASE 2"/>
    <property type="match status" value="1"/>
</dbReference>
<dbReference type="AlphaFoldDB" id="A0A835M9M2"/>
<dbReference type="GO" id="GO:0005874">
    <property type="term" value="C:microtubule"/>
    <property type="evidence" value="ECO:0007669"/>
    <property type="project" value="UniProtKB-KW"/>
</dbReference>
<feature type="domain" description="Kinesin motor" evidence="8">
    <location>
        <begin position="761"/>
        <end position="889"/>
    </location>
</feature>
<evidence type="ECO:0000256" key="5">
    <source>
        <dbReference type="RuleBase" id="RU000394"/>
    </source>
</evidence>
<dbReference type="OrthoDB" id="1290869at2759"/>
<dbReference type="InterPro" id="IPR011009">
    <property type="entry name" value="Kinase-like_dom_sf"/>
</dbReference>
<evidence type="ECO:0000256" key="1">
    <source>
        <dbReference type="ARBA" id="ARBA00022741"/>
    </source>
</evidence>
<comment type="caution">
    <text evidence="9">The sequence shown here is derived from an EMBL/GenBank/DDBJ whole genome shotgun (WGS) entry which is preliminary data.</text>
</comment>
<dbReference type="PRINTS" id="PR00380">
    <property type="entry name" value="KINESINHEAVY"/>
</dbReference>
<dbReference type="GO" id="GO:0008017">
    <property type="term" value="F:microtubule binding"/>
    <property type="evidence" value="ECO:0007669"/>
    <property type="project" value="InterPro"/>
</dbReference>
<comment type="similarity">
    <text evidence="4 5">Belongs to the TRAFAC class myosin-kinesin ATPase superfamily. Kinesin family.</text>
</comment>
<evidence type="ECO:0000313" key="9">
    <source>
        <dbReference type="EMBL" id="KAF9618894.1"/>
    </source>
</evidence>
<dbReference type="InterPro" id="IPR052402">
    <property type="entry name" value="ADCK_kinase"/>
</dbReference>
<dbReference type="SUPFAM" id="SSF52540">
    <property type="entry name" value="P-loop containing nucleoside triphosphate hydrolases"/>
    <property type="match status" value="1"/>
</dbReference>
<evidence type="ECO:0000256" key="7">
    <source>
        <dbReference type="SAM" id="Phobius"/>
    </source>
</evidence>
<accession>A0A835M9M2</accession>
<keyword evidence="1 5" id="KW-0547">Nucleotide-binding</keyword>